<dbReference type="GeneID" id="80892447"/>
<dbReference type="EMBL" id="JAJHUN010000001">
    <property type="protein sequence ID" value="KAJ4163567.1"/>
    <property type="molecule type" value="Genomic_DNA"/>
</dbReference>
<keyword evidence="3" id="KW-1185">Reference proteome</keyword>
<dbReference type="PANTHER" id="PTHR42070">
    <property type="entry name" value="FILAMENT ASSOCIATED PROTEIN, PUTATIVE (AFU_ORTHOLOGUE AFUA_8G06630)-RELATED"/>
    <property type="match status" value="1"/>
</dbReference>
<evidence type="ECO:0000256" key="1">
    <source>
        <dbReference type="SAM" id="MobiDB-lite"/>
    </source>
</evidence>
<feature type="region of interest" description="Disordered" evidence="1">
    <location>
        <begin position="1"/>
        <end position="26"/>
    </location>
</feature>
<dbReference type="PANTHER" id="PTHR42070:SF1">
    <property type="entry name" value="FILAMENT ASSOCIATED PROTEIN, PUTATIVE (AFU_ORTHOLOGUE AFUA_8G06630)-RELATED"/>
    <property type="match status" value="1"/>
</dbReference>
<evidence type="ECO:0000313" key="2">
    <source>
        <dbReference type="EMBL" id="KAJ4163567.1"/>
    </source>
</evidence>
<dbReference type="KEGG" id="amus:LMH87_005288"/>
<dbReference type="Gene3D" id="1.20.5.170">
    <property type="match status" value="1"/>
</dbReference>
<reference evidence="2" key="1">
    <citation type="journal article" date="2023" name="Access Microbiol">
        <title>De-novo genome assembly for Akanthomyces muscarius, a biocontrol agent of insect agricultural pests.</title>
        <authorList>
            <person name="Erdos Z."/>
            <person name="Studholme D.J."/>
            <person name="Raymond B."/>
            <person name="Sharma M."/>
        </authorList>
    </citation>
    <scope>NUCLEOTIDE SEQUENCE</scope>
    <source>
        <strain evidence="2">Ve6</strain>
    </source>
</reference>
<accession>A0A9W8UP50</accession>
<gene>
    <name evidence="2" type="ORF">LMH87_005288</name>
</gene>
<dbReference type="Proteomes" id="UP001144673">
    <property type="component" value="Chromosome 1"/>
</dbReference>
<sequence>MDDDPGNAEATERARLRRNQRNSRARKQAYIRDLEDRWNECVKLGAQATAEMQAVARKVHEENVLLRRILAHRGFGEDTIERALENERMALGEDDPRVASQRPATLTTVKTRQEDSVPINPCLPAAQLPAETTIGHGLDDTSLGVNHDLSQSAEMYSWLRDLCDIKDAFSLETSYEFADRSWQETATQTDPPILGNERCFDEDHCDLLDLAGTKNTAWPT</sequence>
<proteinExistence type="predicted"/>
<comment type="caution">
    <text evidence="2">The sequence shown here is derived from an EMBL/GenBank/DDBJ whole genome shotgun (WGS) entry which is preliminary data.</text>
</comment>
<dbReference type="CDD" id="cd14688">
    <property type="entry name" value="bZIP_YAP"/>
    <property type="match status" value="1"/>
</dbReference>
<dbReference type="RefSeq" id="XP_056058482.1">
    <property type="nucleotide sequence ID" value="XM_056202978.1"/>
</dbReference>
<protein>
    <recommendedName>
        <fullName evidence="4">BZIP domain-containing protein</fullName>
    </recommendedName>
</protein>
<organism evidence="2 3">
    <name type="scientific">Akanthomyces muscarius</name>
    <name type="common">Entomopathogenic fungus</name>
    <name type="synonym">Lecanicillium muscarium</name>
    <dbReference type="NCBI Taxonomy" id="2231603"/>
    <lineage>
        <taxon>Eukaryota</taxon>
        <taxon>Fungi</taxon>
        <taxon>Dikarya</taxon>
        <taxon>Ascomycota</taxon>
        <taxon>Pezizomycotina</taxon>
        <taxon>Sordariomycetes</taxon>
        <taxon>Hypocreomycetidae</taxon>
        <taxon>Hypocreales</taxon>
        <taxon>Cordycipitaceae</taxon>
        <taxon>Akanthomyces</taxon>
    </lineage>
</organism>
<evidence type="ECO:0000313" key="3">
    <source>
        <dbReference type="Proteomes" id="UP001144673"/>
    </source>
</evidence>
<dbReference type="AlphaFoldDB" id="A0A9W8UP50"/>
<feature type="compositionally biased region" description="Basic residues" evidence="1">
    <location>
        <begin position="15"/>
        <end position="26"/>
    </location>
</feature>
<evidence type="ECO:0008006" key="4">
    <source>
        <dbReference type="Google" id="ProtNLM"/>
    </source>
</evidence>
<name>A0A9W8UP50_AKAMU</name>